<feature type="transmembrane region" description="Helical" evidence="6">
    <location>
        <begin position="197"/>
        <end position="214"/>
    </location>
</feature>
<feature type="transmembrane region" description="Helical" evidence="6">
    <location>
        <begin position="66"/>
        <end position="86"/>
    </location>
</feature>
<proteinExistence type="predicted"/>
<keyword evidence="5 6" id="KW-0472">Membrane</keyword>
<evidence type="ECO:0000256" key="5">
    <source>
        <dbReference type="ARBA" id="ARBA00023136"/>
    </source>
</evidence>
<evidence type="ECO:0000256" key="1">
    <source>
        <dbReference type="ARBA" id="ARBA00004651"/>
    </source>
</evidence>
<name>A0ABM6ABB8_9BACL</name>
<feature type="transmembrane region" description="Helical" evidence="6">
    <location>
        <begin position="319"/>
        <end position="339"/>
    </location>
</feature>
<feature type="transmembrane region" description="Helical" evidence="6">
    <location>
        <begin position="106"/>
        <end position="133"/>
    </location>
</feature>
<feature type="transmembrane region" description="Helical" evidence="6">
    <location>
        <begin position="287"/>
        <end position="307"/>
    </location>
</feature>
<dbReference type="RefSeq" id="WP_063165880.1">
    <property type="nucleotide sequence ID" value="NZ_CP014342.1"/>
</dbReference>
<sequence>MEGTWWSLLPFLLIIPLAVWLKEILPGLVVGLLVGALCLERSVIGAIERAVSAILHSLNDVEHIKVAAFLYLFGSLVGMMQITGGIKGFVERLSGRIHTKRGLLLFVWLTVPVTFFMPMFRIMLLGPVMKAVLRQFRIDRRRMAYIIDVSTEPIIVLLPAATAFVGFMTSVVAAALAQNDIRESAYDIFLRSLPYNLFAIITLIVGLLTTMMNIRIGNPRAKKGEGETNELHGLGLRKELALIAGDPLHLFVPLALLLGLTFAFFVYDGRQRGARDWLGAFSEADATWAMLLALFVTILLSMVFYLWRRQSLSELIYHFFAGGNELMAPIGMLILVWAVSAVAGELGFTTYVASTFGTWLPGPFVPAAVFLAGSFLSYFIGSSWGTWGIFMPLGVTLAHATGAPLEMTVGAVFASGTFGAFASPLGDTTITTAAIMDMDLMGYAKYKLRISLICAGLSLAGYVFLPLWAG</sequence>
<organism evidence="8 9">
    <name type="scientific">Geobacillus subterraneus</name>
    <dbReference type="NCBI Taxonomy" id="129338"/>
    <lineage>
        <taxon>Bacteria</taxon>
        <taxon>Bacillati</taxon>
        <taxon>Bacillota</taxon>
        <taxon>Bacilli</taxon>
        <taxon>Bacillales</taxon>
        <taxon>Anoxybacillaceae</taxon>
        <taxon>Geobacillus</taxon>
    </lineage>
</organism>
<dbReference type="InterPro" id="IPR018461">
    <property type="entry name" value="Na/H_Antiport_NhaC-like_C"/>
</dbReference>
<keyword evidence="4 6" id="KW-1133">Transmembrane helix</keyword>
<keyword evidence="3 6" id="KW-0812">Transmembrane</keyword>
<comment type="subcellular location">
    <subcellularLocation>
        <location evidence="1">Cell membrane</location>
        <topology evidence="1">Multi-pass membrane protein</topology>
    </subcellularLocation>
</comment>
<accession>A0ABM6ABB8</accession>
<evidence type="ECO:0000313" key="9">
    <source>
        <dbReference type="Proteomes" id="UP000076226"/>
    </source>
</evidence>
<feature type="domain" description="Na+/H+ antiporter NhaC-like C-terminal" evidence="7">
    <location>
        <begin position="161"/>
        <end position="439"/>
    </location>
</feature>
<evidence type="ECO:0000256" key="6">
    <source>
        <dbReference type="SAM" id="Phobius"/>
    </source>
</evidence>
<dbReference type="Pfam" id="PF03553">
    <property type="entry name" value="Na_H_antiporter"/>
    <property type="match status" value="1"/>
</dbReference>
<keyword evidence="2" id="KW-1003">Cell membrane</keyword>
<dbReference type="PANTHER" id="PTHR43478:SF1">
    <property type="entry name" value="NA+_H+ ANTIPORTER NHAC-LIKE C-TERMINAL DOMAIN-CONTAINING PROTEIN"/>
    <property type="match status" value="1"/>
</dbReference>
<feature type="transmembrane region" description="Helical" evidence="6">
    <location>
        <begin position="12"/>
        <end position="39"/>
    </location>
</feature>
<evidence type="ECO:0000259" key="7">
    <source>
        <dbReference type="Pfam" id="PF03553"/>
    </source>
</evidence>
<dbReference type="PANTHER" id="PTHR43478">
    <property type="entry name" value="NA+/H+ ANTIPORTER-RELATED"/>
    <property type="match status" value="1"/>
</dbReference>
<feature type="transmembrane region" description="Helical" evidence="6">
    <location>
        <begin position="154"/>
        <end position="177"/>
    </location>
</feature>
<evidence type="ECO:0000256" key="3">
    <source>
        <dbReference type="ARBA" id="ARBA00022692"/>
    </source>
</evidence>
<evidence type="ECO:0000256" key="4">
    <source>
        <dbReference type="ARBA" id="ARBA00022989"/>
    </source>
</evidence>
<feature type="transmembrane region" description="Helical" evidence="6">
    <location>
        <begin position="248"/>
        <end position="267"/>
    </location>
</feature>
<dbReference type="EMBL" id="CP014342">
    <property type="protein sequence ID" value="AMX83582.1"/>
    <property type="molecule type" value="Genomic_DNA"/>
</dbReference>
<keyword evidence="9" id="KW-1185">Reference proteome</keyword>
<reference evidence="8 9" key="1">
    <citation type="submission" date="2016-02" db="EMBL/GenBank/DDBJ databases">
        <title>Complete genome sequence of Geobacillus subterraneus KCTC 3922T.</title>
        <authorList>
            <person name="Lee D.-W."/>
            <person name="Lee Y.-J."/>
            <person name="Lee S.-J."/>
            <person name="Park G.-S."/>
            <person name="Lee S.-J."/>
            <person name="Shin J.-H."/>
        </authorList>
    </citation>
    <scope>NUCLEOTIDE SEQUENCE [LARGE SCALE GENOMIC DNA]</scope>
    <source>
        <strain evidence="8 9">KCTC 3922</strain>
    </source>
</reference>
<evidence type="ECO:0000256" key="2">
    <source>
        <dbReference type="ARBA" id="ARBA00022475"/>
    </source>
</evidence>
<feature type="transmembrane region" description="Helical" evidence="6">
    <location>
        <begin position="359"/>
        <end position="380"/>
    </location>
</feature>
<feature type="transmembrane region" description="Helical" evidence="6">
    <location>
        <begin position="411"/>
        <end position="436"/>
    </location>
</feature>
<dbReference type="Proteomes" id="UP000076226">
    <property type="component" value="Chromosome"/>
</dbReference>
<protein>
    <submittedName>
        <fullName evidence="8">Sodium:proton antiporter</fullName>
    </submittedName>
</protein>
<feature type="transmembrane region" description="Helical" evidence="6">
    <location>
        <begin position="448"/>
        <end position="469"/>
    </location>
</feature>
<gene>
    <name evidence="8" type="ORF">GS3922_07820</name>
</gene>
<evidence type="ECO:0000313" key="8">
    <source>
        <dbReference type="EMBL" id="AMX83582.1"/>
    </source>
</evidence>